<name>A0A183H6G7_9BILA</name>
<dbReference type="AlphaFoldDB" id="A0A183H6G7"/>
<protein>
    <submittedName>
        <fullName evidence="2 4">Uncharacterized protein</fullName>
    </submittedName>
</protein>
<evidence type="ECO:0000256" key="1">
    <source>
        <dbReference type="SAM" id="MobiDB-lite"/>
    </source>
</evidence>
<proteinExistence type="predicted"/>
<dbReference type="WBParaSite" id="OFLC_0000307701-mRNA-1">
    <property type="protein sequence ID" value="OFLC_0000307701-mRNA-1"/>
    <property type="gene ID" value="OFLC_0000307701"/>
</dbReference>
<evidence type="ECO:0000313" key="4">
    <source>
        <dbReference type="WBParaSite" id="OFLC_0000307701-mRNA-1"/>
    </source>
</evidence>
<sequence>MRGHRADRASLTLDRTLSLPSTARTSHPDSPHSTNTTQLIPCASTSFPP</sequence>
<accession>A0A183H6G7</accession>
<keyword evidence="3" id="KW-1185">Reference proteome</keyword>
<evidence type="ECO:0000313" key="2">
    <source>
        <dbReference type="EMBL" id="VDO35194.1"/>
    </source>
</evidence>
<dbReference type="EMBL" id="UZAJ01001946">
    <property type="protein sequence ID" value="VDO35194.1"/>
    <property type="molecule type" value="Genomic_DNA"/>
</dbReference>
<reference evidence="4" key="1">
    <citation type="submission" date="2016-06" db="UniProtKB">
        <authorList>
            <consortium name="WormBaseParasite"/>
        </authorList>
    </citation>
    <scope>IDENTIFICATION</scope>
</reference>
<gene>
    <name evidence="2" type="ORF">OFLC_LOCUS3078</name>
</gene>
<evidence type="ECO:0000313" key="3">
    <source>
        <dbReference type="Proteomes" id="UP000267606"/>
    </source>
</evidence>
<reference evidence="2 3" key="2">
    <citation type="submission" date="2018-11" db="EMBL/GenBank/DDBJ databases">
        <authorList>
            <consortium name="Pathogen Informatics"/>
        </authorList>
    </citation>
    <scope>NUCLEOTIDE SEQUENCE [LARGE SCALE GENOMIC DNA]</scope>
</reference>
<feature type="compositionally biased region" description="Polar residues" evidence="1">
    <location>
        <begin position="31"/>
        <end position="49"/>
    </location>
</feature>
<feature type="region of interest" description="Disordered" evidence="1">
    <location>
        <begin position="1"/>
        <end position="49"/>
    </location>
</feature>
<dbReference type="Proteomes" id="UP000267606">
    <property type="component" value="Unassembled WGS sequence"/>
</dbReference>
<organism evidence="4">
    <name type="scientific">Onchocerca flexuosa</name>
    <dbReference type="NCBI Taxonomy" id="387005"/>
    <lineage>
        <taxon>Eukaryota</taxon>
        <taxon>Metazoa</taxon>
        <taxon>Ecdysozoa</taxon>
        <taxon>Nematoda</taxon>
        <taxon>Chromadorea</taxon>
        <taxon>Rhabditida</taxon>
        <taxon>Spirurina</taxon>
        <taxon>Spiruromorpha</taxon>
        <taxon>Filarioidea</taxon>
        <taxon>Onchocercidae</taxon>
        <taxon>Onchocerca</taxon>
    </lineage>
</organism>
<feature type="compositionally biased region" description="Polar residues" evidence="1">
    <location>
        <begin position="13"/>
        <end position="25"/>
    </location>
</feature>